<dbReference type="Gene3D" id="3.40.50.2000">
    <property type="entry name" value="Glycogen Phosphorylase B"/>
    <property type="match status" value="1"/>
</dbReference>
<dbReference type="GO" id="GO:0016757">
    <property type="term" value="F:glycosyltransferase activity"/>
    <property type="evidence" value="ECO:0007669"/>
    <property type="project" value="TreeGrafter"/>
</dbReference>
<accession>A0A9X2IQ66</accession>
<dbReference type="PANTHER" id="PTHR12526:SF625">
    <property type="entry name" value="PHOSPHATIDYLINOSITOL GLYCAN-CLASS A"/>
    <property type="match status" value="1"/>
</dbReference>
<dbReference type="InterPro" id="IPR055259">
    <property type="entry name" value="YkvP/CgeB_Glyco_trans-like"/>
</dbReference>
<dbReference type="CDD" id="cd03801">
    <property type="entry name" value="GT4_PimA-like"/>
    <property type="match status" value="1"/>
</dbReference>
<proteinExistence type="predicted"/>
<dbReference type="PANTHER" id="PTHR12526">
    <property type="entry name" value="GLYCOSYLTRANSFERASE"/>
    <property type="match status" value="1"/>
</dbReference>
<feature type="domain" description="Spore protein YkvP/CgeB glycosyl transferase-like" evidence="1">
    <location>
        <begin position="207"/>
        <end position="320"/>
    </location>
</feature>
<evidence type="ECO:0000313" key="3">
    <source>
        <dbReference type="Proteomes" id="UP001139179"/>
    </source>
</evidence>
<name>A0A9X2IQ66_9BACI</name>
<dbReference type="Proteomes" id="UP001139179">
    <property type="component" value="Unassembled WGS sequence"/>
</dbReference>
<evidence type="ECO:0000259" key="1">
    <source>
        <dbReference type="Pfam" id="PF13524"/>
    </source>
</evidence>
<dbReference type="Pfam" id="PF13524">
    <property type="entry name" value="Glyco_trans_1_2"/>
    <property type="match status" value="1"/>
</dbReference>
<protein>
    <submittedName>
        <fullName evidence="2">Glycosyltransferase family 4 protein</fullName>
    </submittedName>
</protein>
<dbReference type="EMBL" id="JAMBOL010000017">
    <property type="protein sequence ID" value="MCM3715566.1"/>
    <property type="molecule type" value="Genomic_DNA"/>
</dbReference>
<organism evidence="2 3">
    <name type="scientific">Halalkalibacter oceani</name>
    <dbReference type="NCBI Taxonomy" id="1653776"/>
    <lineage>
        <taxon>Bacteria</taxon>
        <taxon>Bacillati</taxon>
        <taxon>Bacillota</taxon>
        <taxon>Bacilli</taxon>
        <taxon>Bacillales</taxon>
        <taxon>Bacillaceae</taxon>
        <taxon>Halalkalibacter</taxon>
    </lineage>
</organism>
<evidence type="ECO:0000313" key="2">
    <source>
        <dbReference type="EMBL" id="MCM3715566.1"/>
    </source>
</evidence>
<keyword evidence="3" id="KW-1185">Reference proteome</keyword>
<dbReference type="AlphaFoldDB" id="A0A9X2IQ66"/>
<reference evidence="2" key="1">
    <citation type="submission" date="2022-05" db="EMBL/GenBank/DDBJ databases">
        <title>Comparative Genomics of Spacecraft Associated Microbes.</title>
        <authorList>
            <person name="Tran M.T."/>
            <person name="Wright A."/>
            <person name="Seuylemezian A."/>
            <person name="Eisen J."/>
            <person name="Coil D."/>
        </authorList>
    </citation>
    <scope>NUCLEOTIDE SEQUENCE</scope>
    <source>
        <strain evidence="2">214.1.1</strain>
    </source>
</reference>
<dbReference type="RefSeq" id="WP_251224301.1">
    <property type="nucleotide sequence ID" value="NZ_JAMBOL010000017.1"/>
</dbReference>
<dbReference type="SUPFAM" id="SSF53756">
    <property type="entry name" value="UDP-Glycosyltransferase/glycogen phosphorylase"/>
    <property type="match status" value="1"/>
</dbReference>
<gene>
    <name evidence="2" type="ORF">M3202_15985</name>
</gene>
<comment type="caution">
    <text evidence="2">The sequence shown here is derived from an EMBL/GenBank/DDBJ whole genome shotgun (WGS) entry which is preliminary data.</text>
</comment>
<sequence>MRIFQGINEIAGQMGIFAGDLTKMGHHVRCYNTFHSYLGYEENLLNLEKEDLAKKVEDILTDYDIYHFHYAETLVDDFSDLAQLKKHRKKAVMHHWGNDVRFHEQARERNKYVYTGDSPENEVMDKKLTAISAIVKDAIVQDYEVYDYIKDYYERVHVLPIAVNLDHIPYVEEAENKVPLLIHAPTNPLFKGTAHFEKAIEQLKERYEFNYVRIEQLNHEKALQMYQKADIILDQILCGSYGLFSVEAMAMGKPVVTYVRDDLLPTFPEIPPIVNANPDTLYDKIELLIKYPEVRKAYGKQGRRYVEAYHSSAVVTKQLEEIYKQLPTL</sequence>